<keyword evidence="21" id="KW-1185">Reference proteome</keyword>
<evidence type="ECO:0000256" key="9">
    <source>
        <dbReference type="ARBA" id="ARBA00022928"/>
    </source>
</evidence>
<evidence type="ECO:0000313" key="21">
    <source>
        <dbReference type="Proteomes" id="UP000694421"/>
    </source>
</evidence>
<dbReference type="InterPro" id="IPR039357">
    <property type="entry name" value="SRD5A/TECR"/>
</dbReference>
<evidence type="ECO:0000256" key="2">
    <source>
        <dbReference type="ARBA" id="ARBA00004477"/>
    </source>
</evidence>
<dbReference type="Ensembl" id="ENSSMRT00000023379.1">
    <property type="protein sequence ID" value="ENSSMRP00000019934.1"/>
    <property type="gene ID" value="ENSSMRG00000015538.1"/>
</dbReference>
<sequence length="278" mass="31311">MESGMRTAAPSCGVCSEAFWQRFSGRQEARMLELMGYGLVGSILASVLASLYLGLPYGRYSTSSFGPPVPARFAWTVQEAPAFFIPLMLIVCSNGARLGFWPNLILLAFFLIHYANRAFIYPCLIRGGKPTPAIPFFMAFVYCTYNGYLQGRSLSNYAEYPSDWLTDPRFILGSIGWLSGLLINLHSDYILRNLRKPGETGYKIPRGGLFEYVTGANFFGEIVEWFGFALASCTVESTAFAISTMLILGRRAYMHHCWYHTKFEDYPKSRKILIPCIF</sequence>
<dbReference type="OMA" id="PHYALEW"/>
<feature type="transmembrane region" description="Helical" evidence="18">
    <location>
        <begin position="133"/>
        <end position="149"/>
    </location>
</feature>
<dbReference type="PROSITE" id="PS50244">
    <property type="entry name" value="S5A_REDUCTASE"/>
    <property type="match status" value="1"/>
</dbReference>
<comment type="subcellular location">
    <subcellularLocation>
        <location evidence="2">Endoplasmic reticulum membrane</location>
        <topology evidence="2">Multi-pass membrane protein</topology>
    </subcellularLocation>
    <subcellularLocation>
        <location evidence="1">Microsome membrane</location>
        <topology evidence="1">Multi-pass membrane protein</topology>
    </subcellularLocation>
</comment>
<feature type="domain" description="3-oxo-5-alpha-steroid 4-dehydrogenase C-terminal" evidence="19">
    <location>
        <begin position="130"/>
        <end position="278"/>
    </location>
</feature>
<evidence type="ECO:0000313" key="20">
    <source>
        <dbReference type="Ensembl" id="ENSSMRP00000019934.1"/>
    </source>
</evidence>
<feature type="transmembrane region" description="Helical" evidence="18">
    <location>
        <begin position="73"/>
        <end position="92"/>
    </location>
</feature>
<feature type="transmembrane region" description="Helical" evidence="18">
    <location>
        <begin position="34"/>
        <end position="53"/>
    </location>
</feature>
<dbReference type="PANTHER" id="PTHR10556">
    <property type="entry name" value="3-OXO-5-ALPHA-STEROID 4-DEHYDROGENASE"/>
    <property type="match status" value="1"/>
</dbReference>
<dbReference type="GO" id="GO:0047751">
    <property type="term" value="F:3-oxo-5-alpha-steroid 4-dehydrogenase (NADP+) activity"/>
    <property type="evidence" value="ECO:0007669"/>
    <property type="project" value="UniProtKB-EC"/>
</dbReference>
<comment type="catalytic activity">
    <reaction evidence="16">
        <text>androst-4-ene-3,17-dione + NADPH + H(+) = 5alpha-androstan-3,17-dione + NADP(+)</text>
        <dbReference type="Rhea" id="RHEA:50816"/>
        <dbReference type="ChEBI" id="CHEBI:15378"/>
        <dbReference type="ChEBI" id="CHEBI:15994"/>
        <dbReference type="ChEBI" id="CHEBI:16422"/>
        <dbReference type="ChEBI" id="CHEBI:57783"/>
        <dbReference type="ChEBI" id="CHEBI:58349"/>
    </reaction>
    <physiologicalReaction direction="left-to-right" evidence="16">
        <dbReference type="Rhea" id="RHEA:50817"/>
    </physiologicalReaction>
</comment>
<feature type="transmembrane region" description="Helical" evidence="18">
    <location>
        <begin position="170"/>
        <end position="187"/>
    </location>
</feature>
<keyword evidence="7" id="KW-0492">Microsome</keyword>
<dbReference type="GO" id="GO:0030154">
    <property type="term" value="P:cell differentiation"/>
    <property type="evidence" value="ECO:0007669"/>
    <property type="project" value="UniProtKB-KW"/>
</dbReference>
<evidence type="ECO:0000256" key="15">
    <source>
        <dbReference type="ARBA" id="ARBA00048292"/>
    </source>
</evidence>
<evidence type="ECO:0000256" key="10">
    <source>
        <dbReference type="ARBA" id="ARBA00022989"/>
    </source>
</evidence>
<proteinExistence type="inferred from homology"/>
<keyword evidence="13 18" id="KW-0472">Membrane</keyword>
<keyword evidence="12" id="KW-0443">Lipid metabolism</keyword>
<evidence type="ECO:0000256" key="3">
    <source>
        <dbReference type="ARBA" id="ARBA00007742"/>
    </source>
</evidence>
<evidence type="ECO:0000256" key="8">
    <source>
        <dbReference type="ARBA" id="ARBA00022857"/>
    </source>
</evidence>
<evidence type="ECO:0000256" key="11">
    <source>
        <dbReference type="ARBA" id="ARBA00023002"/>
    </source>
</evidence>
<dbReference type="Proteomes" id="UP000694421">
    <property type="component" value="Unplaced"/>
</dbReference>
<keyword evidence="8" id="KW-0521">NADP</keyword>
<comment type="catalytic activity">
    <reaction evidence="18">
        <text>a 3-oxo-5alpha-steroid + NADP(+) = a 3-oxo-Delta(4)-steroid + NADPH + H(+)</text>
        <dbReference type="Rhea" id="RHEA:54384"/>
        <dbReference type="ChEBI" id="CHEBI:13601"/>
        <dbReference type="ChEBI" id="CHEBI:15378"/>
        <dbReference type="ChEBI" id="CHEBI:47909"/>
        <dbReference type="ChEBI" id="CHEBI:57783"/>
        <dbReference type="ChEBI" id="CHEBI:58349"/>
        <dbReference type="EC" id="1.3.1.22"/>
    </reaction>
</comment>
<name>A0A8D0DPU8_SALMN</name>
<dbReference type="PIRSF" id="PIRSF015596">
    <property type="entry name" value="5_alpha-SR2"/>
    <property type="match status" value="1"/>
</dbReference>
<dbReference type="InterPro" id="IPR001104">
    <property type="entry name" value="3-oxo-5_a-steroid_4-DH_C"/>
</dbReference>
<evidence type="ECO:0000256" key="12">
    <source>
        <dbReference type="ARBA" id="ARBA00023098"/>
    </source>
</evidence>
<accession>A0A8D0DPU8</accession>
<feature type="transmembrane region" description="Helical" evidence="18">
    <location>
        <begin position="225"/>
        <end position="248"/>
    </location>
</feature>
<evidence type="ECO:0000256" key="6">
    <source>
        <dbReference type="ARBA" id="ARBA00022824"/>
    </source>
</evidence>
<evidence type="ECO:0000256" key="1">
    <source>
        <dbReference type="ARBA" id="ARBA00004154"/>
    </source>
</evidence>
<comment type="catalytic activity">
    <reaction evidence="17">
        <text>17beta-hydroxy-5alpha-androstan-3-one + NADP(+) = testosterone + NADPH + H(+)</text>
        <dbReference type="Rhea" id="RHEA:50820"/>
        <dbReference type="ChEBI" id="CHEBI:15378"/>
        <dbReference type="ChEBI" id="CHEBI:16330"/>
        <dbReference type="ChEBI" id="CHEBI:17347"/>
        <dbReference type="ChEBI" id="CHEBI:57783"/>
        <dbReference type="ChEBI" id="CHEBI:58349"/>
        <dbReference type="EC" id="1.3.1.22"/>
    </reaction>
    <physiologicalReaction direction="right-to-left" evidence="17">
        <dbReference type="Rhea" id="RHEA:50822"/>
    </physiologicalReaction>
</comment>
<keyword evidence="5" id="KW-0221">Differentiation</keyword>
<keyword evidence="4 18" id="KW-0812">Transmembrane</keyword>
<evidence type="ECO:0000256" key="5">
    <source>
        <dbReference type="ARBA" id="ARBA00022782"/>
    </source>
</evidence>
<dbReference type="FunFam" id="1.20.120.1630:FF:000002">
    <property type="entry name" value="Steroid 5 alpha-reductase 1"/>
    <property type="match status" value="1"/>
</dbReference>
<keyword evidence="6" id="KW-0256">Endoplasmic reticulum</keyword>
<feature type="transmembrane region" description="Helical" evidence="18">
    <location>
        <begin position="104"/>
        <end position="121"/>
    </location>
</feature>
<reference evidence="20" key="2">
    <citation type="submission" date="2025-09" db="UniProtKB">
        <authorList>
            <consortium name="Ensembl"/>
        </authorList>
    </citation>
    <scope>IDENTIFICATION</scope>
</reference>
<comment type="function">
    <text evidence="14 18">Converts testosterone into 5-alpha-dihydrotestosterone and progesterone or corticosterone into their corresponding 5-alpha-3-oxosteroids. It plays a central role in sexual differentiation and androgen physiology.</text>
</comment>
<evidence type="ECO:0000256" key="14">
    <source>
        <dbReference type="ARBA" id="ARBA00037789"/>
    </source>
</evidence>
<reference evidence="20" key="1">
    <citation type="submission" date="2025-08" db="UniProtKB">
        <authorList>
            <consortium name="Ensembl"/>
        </authorList>
    </citation>
    <scope>IDENTIFICATION</scope>
</reference>
<dbReference type="AlphaFoldDB" id="A0A8D0DPU8"/>
<comment type="similarity">
    <text evidence="3 18">Belongs to the steroid 5-alpha reductase family.</text>
</comment>
<evidence type="ECO:0000259" key="19">
    <source>
        <dbReference type="Pfam" id="PF02544"/>
    </source>
</evidence>
<keyword evidence="11" id="KW-0560">Oxidoreductase</keyword>
<comment type="catalytic activity">
    <reaction evidence="15">
        <text>5alpha-pregnane-3,20-dione + NADP(+) = progesterone + NADPH + H(+)</text>
        <dbReference type="Rhea" id="RHEA:21952"/>
        <dbReference type="ChEBI" id="CHEBI:15378"/>
        <dbReference type="ChEBI" id="CHEBI:17026"/>
        <dbReference type="ChEBI" id="CHEBI:28952"/>
        <dbReference type="ChEBI" id="CHEBI:57783"/>
        <dbReference type="ChEBI" id="CHEBI:58349"/>
        <dbReference type="EC" id="1.3.1.22"/>
    </reaction>
    <physiologicalReaction direction="right-to-left" evidence="15">
        <dbReference type="Rhea" id="RHEA:21954"/>
    </physiologicalReaction>
</comment>
<evidence type="ECO:0000256" key="13">
    <source>
        <dbReference type="ARBA" id="ARBA00023136"/>
    </source>
</evidence>
<keyword evidence="10 18" id="KW-1133">Transmembrane helix</keyword>
<dbReference type="GeneTree" id="ENSGT00950000182886"/>
<dbReference type="GO" id="GO:0006702">
    <property type="term" value="P:androgen biosynthetic process"/>
    <property type="evidence" value="ECO:0007669"/>
    <property type="project" value="UniProtKB-ARBA"/>
</dbReference>
<evidence type="ECO:0000256" key="17">
    <source>
        <dbReference type="ARBA" id="ARBA00049397"/>
    </source>
</evidence>
<dbReference type="InterPro" id="IPR016636">
    <property type="entry name" value="3-oxo-5-alpha-steroid_4-DH"/>
</dbReference>
<protein>
    <recommendedName>
        <fullName evidence="18">3-oxo-5-alpha-steroid 4-dehydrogenase</fullName>
        <ecNumber evidence="18">1.3.1.22</ecNumber>
    </recommendedName>
</protein>
<evidence type="ECO:0000256" key="18">
    <source>
        <dbReference type="PIRNR" id="PIRNR015596"/>
    </source>
</evidence>
<organism evidence="20 21">
    <name type="scientific">Salvator merianae</name>
    <name type="common">Argentine black and white tegu</name>
    <name type="synonym">Tupinambis merianae</name>
    <dbReference type="NCBI Taxonomy" id="96440"/>
    <lineage>
        <taxon>Eukaryota</taxon>
        <taxon>Metazoa</taxon>
        <taxon>Chordata</taxon>
        <taxon>Craniata</taxon>
        <taxon>Vertebrata</taxon>
        <taxon>Euteleostomi</taxon>
        <taxon>Lepidosauria</taxon>
        <taxon>Squamata</taxon>
        <taxon>Bifurcata</taxon>
        <taxon>Unidentata</taxon>
        <taxon>Episquamata</taxon>
        <taxon>Laterata</taxon>
        <taxon>Teiioidea</taxon>
        <taxon>Teiidae</taxon>
        <taxon>Salvator</taxon>
    </lineage>
</organism>
<dbReference type="GO" id="GO:0007548">
    <property type="term" value="P:sex differentiation"/>
    <property type="evidence" value="ECO:0007669"/>
    <property type="project" value="UniProtKB-KW"/>
</dbReference>
<dbReference type="GO" id="GO:0005789">
    <property type="term" value="C:endoplasmic reticulum membrane"/>
    <property type="evidence" value="ECO:0007669"/>
    <property type="project" value="UniProtKB-SubCell"/>
</dbReference>
<evidence type="ECO:0000256" key="7">
    <source>
        <dbReference type="ARBA" id="ARBA00022848"/>
    </source>
</evidence>
<dbReference type="EC" id="1.3.1.22" evidence="18"/>
<evidence type="ECO:0000256" key="16">
    <source>
        <dbReference type="ARBA" id="ARBA00049166"/>
    </source>
</evidence>
<dbReference type="PANTHER" id="PTHR10556:SF57">
    <property type="entry name" value="3-OXO-5-ALPHA-STEROID 4-DEHYDROGENASE 1"/>
    <property type="match status" value="1"/>
</dbReference>
<evidence type="ECO:0000256" key="4">
    <source>
        <dbReference type="ARBA" id="ARBA00022692"/>
    </source>
</evidence>
<dbReference type="Pfam" id="PF02544">
    <property type="entry name" value="Steroid_dh"/>
    <property type="match status" value="1"/>
</dbReference>
<keyword evidence="9" id="KW-0726">Sexual differentiation</keyword>
<dbReference type="Gene3D" id="1.20.120.1630">
    <property type="match status" value="1"/>
</dbReference>